<feature type="compositionally biased region" description="Basic and acidic residues" evidence="1">
    <location>
        <begin position="123"/>
        <end position="145"/>
    </location>
</feature>
<dbReference type="GO" id="GO:0003729">
    <property type="term" value="F:mRNA binding"/>
    <property type="evidence" value="ECO:0007669"/>
    <property type="project" value="TreeGrafter"/>
</dbReference>
<feature type="region of interest" description="Disordered" evidence="1">
    <location>
        <begin position="1"/>
        <end position="21"/>
    </location>
</feature>
<feature type="compositionally biased region" description="Basic and acidic residues" evidence="1">
    <location>
        <begin position="94"/>
        <end position="104"/>
    </location>
</feature>
<feature type="region of interest" description="Disordered" evidence="1">
    <location>
        <begin position="334"/>
        <end position="401"/>
    </location>
</feature>
<protein>
    <submittedName>
        <fullName evidence="2">Uncharacterized protein</fullName>
    </submittedName>
</protein>
<feature type="compositionally biased region" description="Basic and acidic residues" evidence="1">
    <location>
        <begin position="237"/>
        <end position="246"/>
    </location>
</feature>
<feature type="compositionally biased region" description="Low complexity" evidence="1">
    <location>
        <begin position="283"/>
        <end position="299"/>
    </location>
</feature>
<dbReference type="Gramene" id="Kaladp0055s0124.1.v1.1">
    <property type="protein sequence ID" value="Kaladp0055s0124.1.v1.1"/>
    <property type="gene ID" value="Kaladp0055s0124.v1.1"/>
</dbReference>
<dbReference type="GO" id="GO:0003743">
    <property type="term" value="F:translation initiation factor activity"/>
    <property type="evidence" value="ECO:0007669"/>
    <property type="project" value="InterPro"/>
</dbReference>
<dbReference type="PANTHER" id="PTHR32091:SF17">
    <property type="entry name" value="EUKARYOTIC TRANSLATION INITIATION FACTOR 4B3"/>
    <property type="match status" value="1"/>
</dbReference>
<keyword evidence="3" id="KW-1185">Reference proteome</keyword>
<dbReference type="Proteomes" id="UP000594263">
    <property type="component" value="Unplaced"/>
</dbReference>
<dbReference type="InterPro" id="IPR010433">
    <property type="entry name" value="EIF-4B_pln"/>
</dbReference>
<dbReference type="AlphaFoldDB" id="A0A7N0U508"/>
<name>A0A7N0U508_KALFE</name>
<dbReference type="EnsemblPlants" id="Kaladp0055s0124.1.v1.1">
    <property type="protein sequence ID" value="Kaladp0055s0124.1.v1.1"/>
    <property type="gene ID" value="Kaladp0055s0124.v1.1"/>
</dbReference>
<dbReference type="OMA" id="IDDWGAG"/>
<feature type="compositionally biased region" description="Basic and acidic residues" evidence="1">
    <location>
        <begin position="361"/>
        <end position="380"/>
    </location>
</feature>
<dbReference type="Pfam" id="PF06273">
    <property type="entry name" value="eIF-4B"/>
    <property type="match status" value="1"/>
</dbReference>
<proteinExistence type="predicted"/>
<dbReference type="PANTHER" id="PTHR32091">
    <property type="entry name" value="EUKARYOTIC TRANSLATION INITIATION FACTOR 4B"/>
    <property type="match status" value="1"/>
</dbReference>
<accession>A0A7N0U508</accession>
<evidence type="ECO:0000256" key="1">
    <source>
        <dbReference type="SAM" id="MobiDB-lite"/>
    </source>
</evidence>
<feature type="compositionally biased region" description="Basic and acidic residues" evidence="1">
    <location>
        <begin position="388"/>
        <end position="401"/>
    </location>
</feature>
<evidence type="ECO:0000313" key="2">
    <source>
        <dbReference type="EnsemblPlants" id="Kaladp0055s0124.1.v1.1"/>
    </source>
</evidence>
<feature type="region of interest" description="Disordered" evidence="1">
    <location>
        <begin position="76"/>
        <end position="316"/>
    </location>
</feature>
<sequence length="401" mass="42712">MAATVSAWATKPGAWALDAEEHEEELQKQRTAMDESKSSAADFPSLSAAVATKGGKKKKGPTLSLAEFANYSAPKANQARGVTQDDLMNLPTGPRERTAEEMDMARGGFRSYGMGRSGGGGGDGDRWGANRGSDETRRPRGEPREPLGPSRADEIDNWAAGKKPAVAGGGGGFDRRERTGGSFFGSDSKADESDSWVSKKAPSEPPRRFGSGGGFERERRSYEPFTANGGAGADSDSWGRRREERVVNAGENGQAGATGGRPKLNLQPRSLPLERPQSPNVAVVKPQSPDVQSPVVVKPRSFNPFGEARPREEVLAEKGQDWKRIDEKLESLKIKEVGGGDGSDGPAKKGLGASGGWRGSAGEERTERSWRKPESVEDSRPTSAGNKSAEKIEENGSTGEK</sequence>
<reference evidence="2" key="1">
    <citation type="submission" date="2021-01" db="UniProtKB">
        <authorList>
            <consortium name="EnsemblPlants"/>
        </authorList>
    </citation>
    <scope>IDENTIFICATION</scope>
</reference>
<evidence type="ECO:0000313" key="3">
    <source>
        <dbReference type="Proteomes" id="UP000594263"/>
    </source>
</evidence>
<organism evidence="2 3">
    <name type="scientific">Kalanchoe fedtschenkoi</name>
    <name type="common">Lavender scallops</name>
    <name type="synonym">South American air plant</name>
    <dbReference type="NCBI Taxonomy" id="63787"/>
    <lineage>
        <taxon>Eukaryota</taxon>
        <taxon>Viridiplantae</taxon>
        <taxon>Streptophyta</taxon>
        <taxon>Embryophyta</taxon>
        <taxon>Tracheophyta</taxon>
        <taxon>Spermatophyta</taxon>
        <taxon>Magnoliopsida</taxon>
        <taxon>eudicotyledons</taxon>
        <taxon>Gunneridae</taxon>
        <taxon>Pentapetalae</taxon>
        <taxon>Saxifragales</taxon>
        <taxon>Crassulaceae</taxon>
        <taxon>Kalanchoe</taxon>
    </lineage>
</organism>